<comment type="caution">
    <text evidence="3">The sequence shown here is derived from an EMBL/GenBank/DDBJ whole genome shotgun (WGS) entry which is preliminary data.</text>
</comment>
<protein>
    <submittedName>
        <fullName evidence="3">Osmotically-inducible protein OsmY</fullName>
    </submittedName>
</protein>
<feature type="domain" description="BON" evidence="2">
    <location>
        <begin position="127"/>
        <end position="194"/>
    </location>
</feature>
<dbReference type="Pfam" id="PF04972">
    <property type="entry name" value="BON"/>
    <property type="match status" value="2"/>
</dbReference>
<dbReference type="InterPro" id="IPR051686">
    <property type="entry name" value="Lipoprotein_DolP"/>
</dbReference>
<dbReference type="AlphaFoldDB" id="A0A348WM78"/>
<gene>
    <name evidence="3" type="ORF">DCR58_02510</name>
</gene>
<dbReference type="InterPro" id="IPR007055">
    <property type="entry name" value="BON_dom"/>
</dbReference>
<name>A0A348WM78_9GAMM</name>
<dbReference type="SMART" id="SM00749">
    <property type="entry name" value="BON"/>
    <property type="match status" value="2"/>
</dbReference>
<dbReference type="PROSITE" id="PS50914">
    <property type="entry name" value="BON"/>
    <property type="match status" value="2"/>
</dbReference>
<evidence type="ECO:0000256" key="1">
    <source>
        <dbReference type="ARBA" id="ARBA00022729"/>
    </source>
</evidence>
<dbReference type="STRING" id="314276.OS145_05300"/>
<dbReference type="Gene3D" id="3.40.1520.20">
    <property type="match status" value="1"/>
</dbReference>
<proteinExistence type="predicted"/>
<feature type="domain" description="BON" evidence="2">
    <location>
        <begin position="50"/>
        <end position="118"/>
    </location>
</feature>
<dbReference type="Proteomes" id="UP000262878">
    <property type="component" value="Unassembled WGS sequence"/>
</dbReference>
<evidence type="ECO:0000313" key="4">
    <source>
        <dbReference type="Proteomes" id="UP000262878"/>
    </source>
</evidence>
<keyword evidence="1" id="KW-0732">Signal</keyword>
<evidence type="ECO:0000313" key="3">
    <source>
        <dbReference type="EMBL" id="HAR55640.1"/>
    </source>
</evidence>
<accession>A0A348WM78</accession>
<sequence length="194" mass="20793">MIPHKHAVRLLLVAGLSISVLQGCAVVAVGAAAVGVSSATDPRTLGTQLDDQAIEMKTNAKLGNDKQLENYRIRAISYGKQVLLVGQVDTEAQRERAAEVIADTNGVERIFNQIRLASKAGIATQASDTWISSRVRMKLIADDQVDATDIQVVTENGEVFLLGIVDDSAADRAVDIARNIDGVQKVVKAFSRAR</sequence>
<dbReference type="InterPro" id="IPR014004">
    <property type="entry name" value="Transpt-assoc_nodulatn_dom_bac"/>
</dbReference>
<reference evidence="3 4" key="1">
    <citation type="journal article" date="2018" name="Nat. Biotechnol.">
        <title>A standardized bacterial taxonomy based on genome phylogeny substantially revises the tree of life.</title>
        <authorList>
            <person name="Parks D.H."/>
            <person name="Chuvochina M."/>
            <person name="Waite D.W."/>
            <person name="Rinke C."/>
            <person name="Skarshewski A."/>
            <person name="Chaumeil P.A."/>
            <person name="Hugenholtz P."/>
        </authorList>
    </citation>
    <scope>NUCLEOTIDE SEQUENCE [LARGE SCALE GENOMIC DNA]</scope>
    <source>
        <strain evidence="3">UBA9360</strain>
    </source>
</reference>
<dbReference type="PROSITE" id="PS51257">
    <property type="entry name" value="PROKAR_LIPOPROTEIN"/>
    <property type="match status" value="1"/>
</dbReference>
<organism evidence="3 4">
    <name type="scientific">Idiomarina baltica</name>
    <dbReference type="NCBI Taxonomy" id="190892"/>
    <lineage>
        <taxon>Bacteria</taxon>
        <taxon>Pseudomonadati</taxon>
        <taxon>Pseudomonadota</taxon>
        <taxon>Gammaproteobacteria</taxon>
        <taxon>Alteromonadales</taxon>
        <taxon>Idiomarinaceae</taxon>
        <taxon>Idiomarina</taxon>
    </lineage>
</organism>
<dbReference type="PANTHER" id="PTHR34606:SF4">
    <property type="entry name" value="OUTER MEMBRANE LIPOPROTEIN DOLP"/>
    <property type="match status" value="1"/>
</dbReference>
<evidence type="ECO:0000259" key="2">
    <source>
        <dbReference type="PROSITE" id="PS50914"/>
    </source>
</evidence>
<dbReference type="RefSeq" id="WP_006956786.1">
    <property type="nucleotide sequence ID" value="NZ_DAIRLQ010000001.1"/>
</dbReference>
<dbReference type="EMBL" id="DMUP01000053">
    <property type="protein sequence ID" value="HAR55640.1"/>
    <property type="molecule type" value="Genomic_DNA"/>
</dbReference>
<dbReference type="NCBIfam" id="NF008247">
    <property type="entry name" value="PRK11023.1"/>
    <property type="match status" value="1"/>
</dbReference>
<dbReference type="PANTHER" id="PTHR34606">
    <property type="entry name" value="BON DOMAIN-CONTAINING PROTEIN"/>
    <property type="match status" value="1"/>
</dbReference>